<dbReference type="Proteomes" id="UP001228113">
    <property type="component" value="Chromosome"/>
</dbReference>
<gene>
    <name evidence="2" type="ORF">METESE_17000</name>
</gene>
<name>A0AA48GZ71_9BACT</name>
<proteinExistence type="predicted"/>
<sequence>MLPPRPSPFVLAPNLVLYAEEELYGPRLKRLARMIPVRLGEPRPPGEALPAGIRRTVPLGPAGPGREKDWTPRRG</sequence>
<reference evidence="2" key="1">
    <citation type="journal article" date="2023" name="Int. J. Syst. Evol. Microbiol.">
        <title>Mesoterricola silvestris gen. nov., sp. nov., Mesoterricola sediminis sp. nov., Geothrix oryzae sp. nov., Geothrix edaphica sp. nov., Geothrix rubra sp. nov., and Geothrix limicola sp. nov., six novel members of Acidobacteriota isolated from soils.</title>
        <authorList>
            <person name="Itoh H."/>
            <person name="Sugisawa Y."/>
            <person name="Mise K."/>
            <person name="Xu Z."/>
            <person name="Kuniyasu M."/>
            <person name="Ushijima N."/>
            <person name="Kawano K."/>
            <person name="Kobayashi E."/>
            <person name="Shiratori Y."/>
            <person name="Masuda Y."/>
            <person name="Senoo K."/>
        </authorList>
    </citation>
    <scope>NUCLEOTIDE SEQUENCE</scope>
    <source>
        <strain evidence="2">W786</strain>
    </source>
</reference>
<protein>
    <submittedName>
        <fullName evidence="2">Uncharacterized protein</fullName>
    </submittedName>
</protein>
<evidence type="ECO:0000313" key="2">
    <source>
        <dbReference type="EMBL" id="BDU76742.1"/>
    </source>
</evidence>
<feature type="region of interest" description="Disordered" evidence="1">
    <location>
        <begin position="40"/>
        <end position="75"/>
    </location>
</feature>
<evidence type="ECO:0000256" key="1">
    <source>
        <dbReference type="SAM" id="MobiDB-lite"/>
    </source>
</evidence>
<dbReference type="EMBL" id="AP027081">
    <property type="protein sequence ID" value="BDU76742.1"/>
    <property type="molecule type" value="Genomic_DNA"/>
</dbReference>
<keyword evidence="3" id="KW-1185">Reference proteome</keyword>
<dbReference type="AlphaFoldDB" id="A0AA48GZ71"/>
<feature type="compositionally biased region" description="Basic and acidic residues" evidence="1">
    <location>
        <begin position="65"/>
        <end position="75"/>
    </location>
</feature>
<accession>A0AA48GZ71</accession>
<organism evidence="2 3">
    <name type="scientific">Mesoterricola sediminis</name>
    <dbReference type="NCBI Taxonomy" id="2927980"/>
    <lineage>
        <taxon>Bacteria</taxon>
        <taxon>Pseudomonadati</taxon>
        <taxon>Acidobacteriota</taxon>
        <taxon>Holophagae</taxon>
        <taxon>Holophagales</taxon>
        <taxon>Holophagaceae</taxon>
        <taxon>Mesoterricola</taxon>
    </lineage>
</organism>
<dbReference type="KEGG" id="msea:METESE_17000"/>
<evidence type="ECO:0000313" key="3">
    <source>
        <dbReference type="Proteomes" id="UP001228113"/>
    </source>
</evidence>